<dbReference type="OrthoDB" id="9782215at2"/>
<evidence type="ECO:0000313" key="2">
    <source>
        <dbReference type="EMBL" id="SEJ68032.1"/>
    </source>
</evidence>
<dbReference type="STRING" id="1227549.SAMN05444007_106141"/>
<dbReference type="AlphaFoldDB" id="A0A1H7B0X7"/>
<keyword evidence="2" id="KW-0378">Hydrolase</keyword>
<evidence type="ECO:0000259" key="1">
    <source>
        <dbReference type="Pfam" id="PF01738"/>
    </source>
</evidence>
<dbReference type="InterPro" id="IPR029058">
    <property type="entry name" value="AB_hydrolase_fold"/>
</dbReference>
<dbReference type="Proteomes" id="UP000199379">
    <property type="component" value="Unassembled WGS sequence"/>
</dbReference>
<evidence type="ECO:0000313" key="3">
    <source>
        <dbReference type="Proteomes" id="UP000199379"/>
    </source>
</evidence>
<dbReference type="PANTHER" id="PTHR46623">
    <property type="entry name" value="CARBOXYMETHYLENEBUTENOLIDASE-RELATED"/>
    <property type="match status" value="1"/>
</dbReference>
<name>A0A1H7B0X7_9RHOB</name>
<dbReference type="SUPFAM" id="SSF53474">
    <property type="entry name" value="alpha/beta-Hydrolases"/>
    <property type="match status" value="1"/>
</dbReference>
<organism evidence="2 3">
    <name type="scientific">Cribrihabitans marinus</name>
    <dbReference type="NCBI Taxonomy" id="1227549"/>
    <lineage>
        <taxon>Bacteria</taxon>
        <taxon>Pseudomonadati</taxon>
        <taxon>Pseudomonadota</taxon>
        <taxon>Alphaproteobacteria</taxon>
        <taxon>Rhodobacterales</taxon>
        <taxon>Paracoccaceae</taxon>
        <taxon>Cribrihabitans</taxon>
    </lineage>
</organism>
<dbReference type="InterPro" id="IPR051049">
    <property type="entry name" value="Dienelactone_hydrolase-like"/>
</dbReference>
<dbReference type="InterPro" id="IPR002925">
    <property type="entry name" value="Dienelactn_hydro"/>
</dbReference>
<dbReference type="GO" id="GO:0016787">
    <property type="term" value="F:hydrolase activity"/>
    <property type="evidence" value="ECO:0007669"/>
    <property type="project" value="UniProtKB-KW"/>
</dbReference>
<dbReference type="Pfam" id="PF01738">
    <property type="entry name" value="DLH"/>
    <property type="match status" value="1"/>
</dbReference>
<dbReference type="EMBL" id="FNYD01000006">
    <property type="protein sequence ID" value="SEJ68032.1"/>
    <property type="molecule type" value="Genomic_DNA"/>
</dbReference>
<gene>
    <name evidence="2" type="ORF">SAMN05444007_106141</name>
</gene>
<keyword evidence="3" id="KW-1185">Reference proteome</keyword>
<feature type="domain" description="Dienelactone hydrolase" evidence="1">
    <location>
        <begin position="31"/>
        <end position="219"/>
    </location>
</feature>
<accession>A0A1H7B0X7</accession>
<sequence length="245" mass="26556">MEDWGSAGKFVFTAPLSQGGEASHDVRVDGRGPPILILQELPGIGPETLDLADRLVAAGFRVYLPHLFGKFGQVTTLRNAARLFCVRREINVFLRGRESPIAGWLRALCREIRRREGGERQVGVIGMCLTGGFALTLMAEDAVAGGVAAQPALPLFSRGALPMSADDIAAARRGMARNGPGLAMRHLGDPIAPAALMRALEAAFGDDLVTVAYPGRRHSLLTLDFHEPAYRRVEAYFHERFRPAS</sequence>
<protein>
    <submittedName>
        <fullName evidence="2">Dienelactone hydrolase</fullName>
    </submittedName>
</protein>
<reference evidence="2 3" key="1">
    <citation type="submission" date="2016-10" db="EMBL/GenBank/DDBJ databases">
        <authorList>
            <person name="de Groot N.N."/>
        </authorList>
    </citation>
    <scope>NUCLEOTIDE SEQUENCE [LARGE SCALE GENOMIC DNA]</scope>
    <source>
        <strain evidence="2 3">DSM 29340</strain>
    </source>
</reference>
<dbReference type="RefSeq" id="WP_092366876.1">
    <property type="nucleotide sequence ID" value="NZ_BMGV01000006.1"/>
</dbReference>
<dbReference type="Gene3D" id="3.40.50.1820">
    <property type="entry name" value="alpha/beta hydrolase"/>
    <property type="match status" value="1"/>
</dbReference>
<proteinExistence type="predicted"/>
<dbReference type="PANTHER" id="PTHR46623:SF6">
    <property type="entry name" value="ALPHA_BETA-HYDROLASES SUPERFAMILY PROTEIN"/>
    <property type="match status" value="1"/>
</dbReference>